<evidence type="ECO:0000313" key="9">
    <source>
        <dbReference type="EMBL" id="PYZ98830.1"/>
    </source>
</evidence>
<feature type="transmembrane region" description="Helical" evidence="8">
    <location>
        <begin position="21"/>
        <end position="40"/>
    </location>
</feature>
<dbReference type="InterPro" id="IPR004761">
    <property type="entry name" value="Spore_GerAB"/>
</dbReference>
<feature type="transmembrane region" description="Helical" evidence="8">
    <location>
        <begin position="318"/>
        <end position="337"/>
    </location>
</feature>
<keyword evidence="4" id="KW-0309">Germination</keyword>
<feature type="transmembrane region" description="Helical" evidence="8">
    <location>
        <begin position="349"/>
        <end position="369"/>
    </location>
</feature>
<evidence type="ECO:0000256" key="8">
    <source>
        <dbReference type="SAM" id="Phobius"/>
    </source>
</evidence>
<feature type="transmembrane region" description="Helical" evidence="8">
    <location>
        <begin position="87"/>
        <end position="111"/>
    </location>
</feature>
<keyword evidence="6 8" id="KW-1133">Transmembrane helix</keyword>
<name>A0A2W0HFX4_9BACI</name>
<proteinExistence type="inferred from homology"/>
<evidence type="ECO:0000256" key="1">
    <source>
        <dbReference type="ARBA" id="ARBA00004141"/>
    </source>
</evidence>
<keyword evidence="5 8" id="KW-0812">Transmembrane</keyword>
<organism evidence="9 10">
    <name type="scientific">Alteribacter lacisalsi</name>
    <dbReference type="NCBI Taxonomy" id="2045244"/>
    <lineage>
        <taxon>Bacteria</taxon>
        <taxon>Bacillati</taxon>
        <taxon>Bacillota</taxon>
        <taxon>Bacilli</taxon>
        <taxon>Bacillales</taxon>
        <taxon>Bacillaceae</taxon>
        <taxon>Alteribacter</taxon>
    </lineage>
</organism>
<dbReference type="EMBL" id="PDOF01000001">
    <property type="protein sequence ID" value="PYZ98830.1"/>
    <property type="molecule type" value="Genomic_DNA"/>
</dbReference>
<keyword evidence="7 8" id="KW-0472">Membrane</keyword>
<dbReference type="PANTHER" id="PTHR34975:SF2">
    <property type="entry name" value="SPORE GERMINATION PROTEIN A2"/>
    <property type="match status" value="1"/>
</dbReference>
<dbReference type="GO" id="GO:0009847">
    <property type="term" value="P:spore germination"/>
    <property type="evidence" value="ECO:0007669"/>
    <property type="project" value="InterPro"/>
</dbReference>
<sequence>MKEQSSSNYTMSPFELSVTHISFTIGAGILTVPRALVYVLESSFGWISVLACGIIVALYVWFMFLLQERLGKESLFDYLKRVRHLKWAGKLFSVLFFLYFLAFFCVEGRILANIVHIYLLDKTPPEVVFLMMVFATTYACSKGVEGIVHISLMYFPFVLLVLGIVVVMNIGNFEMNELRPFVAGDVLASLNIVRMFYFFLGFEIFFFLQKYVNPIDQTGKKQKKYKPLRTYLIGAAGIVFLYAIIVIFSYGVLTVEATRIMPFPTIELSKEVEVLEGLIERLEPLVIAMWIMTIFNTMAILQFISADIFHAQWIPKRNANVVAFFFGLLSFLLAFYPESLPETLYSASWIGYGGWGVVTLFLIFGFAAVRKSKKSTKNPPAQKPGVM</sequence>
<feature type="transmembrane region" description="Helical" evidence="8">
    <location>
        <begin position="285"/>
        <end position="306"/>
    </location>
</feature>
<dbReference type="GO" id="GO:0016020">
    <property type="term" value="C:membrane"/>
    <property type="evidence" value="ECO:0007669"/>
    <property type="project" value="UniProtKB-SubCell"/>
</dbReference>
<protein>
    <submittedName>
        <fullName evidence="9">Uncharacterized protein</fullName>
    </submittedName>
</protein>
<evidence type="ECO:0000256" key="6">
    <source>
        <dbReference type="ARBA" id="ARBA00022989"/>
    </source>
</evidence>
<evidence type="ECO:0000256" key="5">
    <source>
        <dbReference type="ARBA" id="ARBA00022692"/>
    </source>
</evidence>
<evidence type="ECO:0000313" key="10">
    <source>
        <dbReference type="Proteomes" id="UP000248066"/>
    </source>
</evidence>
<dbReference type="AlphaFoldDB" id="A0A2W0HFX4"/>
<dbReference type="Gene3D" id="1.20.1740.10">
    <property type="entry name" value="Amino acid/polyamine transporter I"/>
    <property type="match status" value="1"/>
</dbReference>
<dbReference type="OrthoDB" id="2716906at2"/>
<evidence type="ECO:0000256" key="2">
    <source>
        <dbReference type="ARBA" id="ARBA00007998"/>
    </source>
</evidence>
<reference evidence="9 10" key="1">
    <citation type="submission" date="2017-10" db="EMBL/GenBank/DDBJ databases">
        <title>Bacillus sp. nov., a halophilic bacterium isolated from a Yangshapao Lake.</title>
        <authorList>
            <person name="Wang H."/>
        </authorList>
    </citation>
    <scope>NUCLEOTIDE SEQUENCE [LARGE SCALE GENOMIC DNA]</scope>
    <source>
        <strain evidence="9 10">YSP-3</strain>
    </source>
</reference>
<feature type="transmembrane region" description="Helical" evidence="8">
    <location>
        <begin position="46"/>
        <end position="66"/>
    </location>
</feature>
<gene>
    <name evidence="9" type="ORF">CR205_09740</name>
</gene>
<feature type="transmembrane region" description="Helical" evidence="8">
    <location>
        <begin position="191"/>
        <end position="209"/>
    </location>
</feature>
<comment type="caution">
    <text evidence="9">The sequence shown here is derived from an EMBL/GenBank/DDBJ whole genome shotgun (WGS) entry which is preliminary data.</text>
</comment>
<keyword evidence="3" id="KW-0813">Transport</keyword>
<dbReference type="NCBIfam" id="TIGR00912">
    <property type="entry name" value="2A0309"/>
    <property type="match status" value="1"/>
</dbReference>
<accession>A0A2W0HFX4</accession>
<dbReference type="PANTHER" id="PTHR34975">
    <property type="entry name" value="SPORE GERMINATION PROTEIN A2"/>
    <property type="match status" value="1"/>
</dbReference>
<feature type="transmembrane region" description="Helical" evidence="8">
    <location>
        <begin position="230"/>
        <end position="253"/>
    </location>
</feature>
<evidence type="ECO:0000256" key="4">
    <source>
        <dbReference type="ARBA" id="ARBA00022544"/>
    </source>
</evidence>
<feature type="transmembrane region" description="Helical" evidence="8">
    <location>
        <begin position="123"/>
        <end position="140"/>
    </location>
</feature>
<comment type="similarity">
    <text evidence="2">Belongs to the amino acid-polyamine-organocation (APC) superfamily. Spore germination protein (SGP) (TC 2.A.3.9) family.</text>
</comment>
<evidence type="ECO:0000256" key="7">
    <source>
        <dbReference type="ARBA" id="ARBA00023136"/>
    </source>
</evidence>
<dbReference type="Pfam" id="PF03845">
    <property type="entry name" value="Spore_permease"/>
    <property type="match status" value="1"/>
</dbReference>
<evidence type="ECO:0000256" key="3">
    <source>
        <dbReference type="ARBA" id="ARBA00022448"/>
    </source>
</evidence>
<dbReference type="Proteomes" id="UP000248066">
    <property type="component" value="Unassembled WGS sequence"/>
</dbReference>
<dbReference type="RefSeq" id="WP_110519037.1">
    <property type="nucleotide sequence ID" value="NZ_PDOF01000001.1"/>
</dbReference>
<feature type="transmembrane region" description="Helical" evidence="8">
    <location>
        <begin position="152"/>
        <end position="171"/>
    </location>
</feature>
<keyword evidence="10" id="KW-1185">Reference proteome</keyword>
<comment type="subcellular location">
    <subcellularLocation>
        <location evidence="1">Membrane</location>
        <topology evidence="1">Multi-pass membrane protein</topology>
    </subcellularLocation>
</comment>